<evidence type="ECO:0000313" key="5">
    <source>
        <dbReference type="EMBL" id="OYQ18476.1"/>
    </source>
</evidence>
<keyword evidence="3" id="KW-0326">Glycosidase</keyword>
<evidence type="ECO:0000256" key="3">
    <source>
        <dbReference type="ARBA" id="ARBA00023295"/>
    </source>
</evidence>
<keyword evidence="6" id="KW-1185">Reference proteome</keyword>
<dbReference type="RefSeq" id="WP_094408739.1">
    <property type="nucleotide sequence ID" value="NZ_BMJZ01000001.1"/>
</dbReference>
<dbReference type="Pfam" id="PF00933">
    <property type="entry name" value="Glyco_hydro_3"/>
    <property type="match status" value="1"/>
</dbReference>
<dbReference type="GO" id="GO:0005975">
    <property type="term" value="P:carbohydrate metabolic process"/>
    <property type="evidence" value="ECO:0007669"/>
    <property type="project" value="InterPro"/>
</dbReference>
<organism evidence="5 6">
    <name type="scientific">Elstera cyanobacteriorum</name>
    <dbReference type="NCBI Taxonomy" id="2022747"/>
    <lineage>
        <taxon>Bacteria</taxon>
        <taxon>Pseudomonadati</taxon>
        <taxon>Pseudomonadota</taxon>
        <taxon>Alphaproteobacteria</taxon>
        <taxon>Rhodospirillales</taxon>
        <taxon>Rhodospirillaceae</taxon>
        <taxon>Elstera</taxon>
    </lineage>
</organism>
<dbReference type="GO" id="GO:0009254">
    <property type="term" value="P:peptidoglycan turnover"/>
    <property type="evidence" value="ECO:0007669"/>
    <property type="project" value="TreeGrafter"/>
</dbReference>
<dbReference type="InterPro" id="IPR019800">
    <property type="entry name" value="Glyco_hydro_3_AS"/>
</dbReference>
<evidence type="ECO:0000313" key="6">
    <source>
        <dbReference type="Proteomes" id="UP000216361"/>
    </source>
</evidence>
<dbReference type="InterPro" id="IPR050226">
    <property type="entry name" value="NagZ_Beta-hexosaminidase"/>
</dbReference>
<evidence type="ECO:0000259" key="4">
    <source>
        <dbReference type="Pfam" id="PF00933"/>
    </source>
</evidence>
<keyword evidence="2" id="KW-0378">Hydrolase</keyword>
<sequence>MNDFGLHFLIGLQPSPDLAEHDRALLADVRPAGITLFKGNFDHAASEPMWRQRLADLLKRCQDALGRDRFLVALDHEGGRVHRTPPGITHFPPARAYADRAYDVARTMAAELTGVGVNFILAPVCDIDSNPSNPVIGDRSFGRDTETVTGAALEFLRGLADGGILGCAKHFPGHGDTDVDSHHALPRLTLSEEALATRELKPFEALIAAGVPAVMTAHILFPEIAGATPATLAPEILTGLLRQKLGFDGVIVSDDLGMKAIAPWFDAPEAAAQALAAGCDLLCLCAAQADTARSRDFRDAIAAAANSGTEFAEKVSTSQARVTLLLSRLTV</sequence>
<dbReference type="OrthoDB" id="9786661at2"/>
<proteinExistence type="inferred from homology"/>
<gene>
    <name evidence="5" type="ORF">CHR90_09320</name>
</gene>
<evidence type="ECO:0000256" key="2">
    <source>
        <dbReference type="ARBA" id="ARBA00022801"/>
    </source>
</evidence>
<dbReference type="InterPro" id="IPR017853">
    <property type="entry name" value="GH"/>
</dbReference>
<dbReference type="InterPro" id="IPR036962">
    <property type="entry name" value="Glyco_hydro_3_N_sf"/>
</dbReference>
<accession>A0A255XND2</accession>
<evidence type="ECO:0000256" key="1">
    <source>
        <dbReference type="ARBA" id="ARBA00005336"/>
    </source>
</evidence>
<dbReference type="InterPro" id="IPR001764">
    <property type="entry name" value="Glyco_hydro_3_N"/>
</dbReference>
<dbReference type="EMBL" id="NOXS01000032">
    <property type="protein sequence ID" value="OYQ18476.1"/>
    <property type="molecule type" value="Genomic_DNA"/>
</dbReference>
<reference evidence="5 6" key="1">
    <citation type="submission" date="2017-07" db="EMBL/GenBank/DDBJ databases">
        <title>Elstera cyanobacteriorum sp. nov., a novel bacterium isolated from cyanobacterial aggregates in a eutrophic lake.</title>
        <authorList>
            <person name="Cai H."/>
        </authorList>
    </citation>
    <scope>NUCLEOTIDE SEQUENCE [LARGE SCALE GENOMIC DNA]</scope>
    <source>
        <strain evidence="5 6">TH019</strain>
    </source>
</reference>
<comment type="caution">
    <text evidence="5">The sequence shown here is derived from an EMBL/GenBank/DDBJ whole genome shotgun (WGS) entry which is preliminary data.</text>
</comment>
<dbReference type="Gene3D" id="3.20.20.300">
    <property type="entry name" value="Glycoside hydrolase, family 3, N-terminal domain"/>
    <property type="match status" value="1"/>
</dbReference>
<dbReference type="PROSITE" id="PS00775">
    <property type="entry name" value="GLYCOSYL_HYDROL_F3"/>
    <property type="match status" value="1"/>
</dbReference>
<dbReference type="NCBIfam" id="NF003740">
    <property type="entry name" value="PRK05337.1"/>
    <property type="match status" value="1"/>
</dbReference>
<feature type="domain" description="Glycoside hydrolase family 3 N-terminal" evidence="4">
    <location>
        <begin position="19"/>
        <end position="323"/>
    </location>
</feature>
<dbReference type="AlphaFoldDB" id="A0A255XND2"/>
<dbReference type="Proteomes" id="UP000216361">
    <property type="component" value="Unassembled WGS sequence"/>
</dbReference>
<dbReference type="SUPFAM" id="SSF51445">
    <property type="entry name" value="(Trans)glycosidases"/>
    <property type="match status" value="1"/>
</dbReference>
<protein>
    <submittedName>
        <fullName evidence="5">Beta-N-acetylhexosaminidase</fullName>
    </submittedName>
</protein>
<dbReference type="PANTHER" id="PTHR30480:SF16">
    <property type="entry name" value="GLYCOSIDE HYDROLASE FAMILY 3 DOMAIN PROTEIN"/>
    <property type="match status" value="1"/>
</dbReference>
<dbReference type="GO" id="GO:0004553">
    <property type="term" value="F:hydrolase activity, hydrolyzing O-glycosyl compounds"/>
    <property type="evidence" value="ECO:0007669"/>
    <property type="project" value="InterPro"/>
</dbReference>
<dbReference type="PANTHER" id="PTHR30480">
    <property type="entry name" value="BETA-HEXOSAMINIDASE-RELATED"/>
    <property type="match status" value="1"/>
</dbReference>
<comment type="similarity">
    <text evidence="1">Belongs to the glycosyl hydrolase 3 family.</text>
</comment>
<name>A0A255XND2_9PROT</name>